<dbReference type="InterPro" id="IPR022968">
    <property type="entry name" value="Tsr3-like"/>
</dbReference>
<evidence type="ECO:0000259" key="8">
    <source>
        <dbReference type="Pfam" id="PF04034"/>
    </source>
</evidence>
<accession>A0AA96VLH8</accession>
<feature type="domain" description="16S/18S rRNA aminocarboxypropyltransferase Tsr3 C-terminal" evidence="8">
    <location>
        <begin position="72"/>
        <end position="196"/>
    </location>
</feature>
<dbReference type="HAMAP" id="MF_01116">
    <property type="entry name" value="TSR3"/>
    <property type="match status" value="1"/>
</dbReference>
<feature type="binding site" evidence="7">
    <location>
        <position position="48"/>
    </location>
    <ligand>
        <name>S-adenosyl-L-methionine</name>
        <dbReference type="ChEBI" id="CHEBI:59789"/>
    </ligand>
</feature>
<dbReference type="Proteomes" id="UP001302662">
    <property type="component" value="Chromosome"/>
</dbReference>
<dbReference type="InterPro" id="IPR007209">
    <property type="entry name" value="RNaseL-inhib-like_metal-bd_dom"/>
</dbReference>
<evidence type="ECO:0000259" key="9">
    <source>
        <dbReference type="Pfam" id="PF04068"/>
    </source>
</evidence>
<reference evidence="10 11" key="1">
    <citation type="submission" date="2023-07" db="EMBL/GenBank/DDBJ databases">
        <title>Closed genome sequence of Methanimicrococcus sp. Es2.</title>
        <authorList>
            <person name="Protasov E."/>
            <person name="Platt K."/>
            <person name="Reeh H."/>
            <person name="Poehlein A."/>
            <person name="Daniel R."/>
            <person name="Brune A."/>
        </authorList>
    </citation>
    <scope>NUCLEOTIDE SEQUENCE [LARGE SCALE GENOMIC DNA]</scope>
    <source>
        <strain evidence="10 11">Es2</strain>
    </source>
</reference>
<evidence type="ECO:0000256" key="2">
    <source>
        <dbReference type="ARBA" id="ARBA00022490"/>
    </source>
</evidence>
<dbReference type="RefSeq" id="WP_316560030.1">
    <property type="nucleotide sequence ID" value="NZ_CP131062.1"/>
</dbReference>
<dbReference type="PANTHER" id="PTHR20426:SF0">
    <property type="entry name" value="18S RRNA AMINOCARBOXYPROPYLTRANSFERASE"/>
    <property type="match status" value="1"/>
</dbReference>
<dbReference type="GO" id="GO:0005737">
    <property type="term" value="C:cytoplasm"/>
    <property type="evidence" value="ECO:0007669"/>
    <property type="project" value="UniProtKB-SubCell"/>
</dbReference>
<protein>
    <recommendedName>
        <fullName evidence="1 7">16S rRNA aminocarboxypropyltransferase</fullName>
        <ecNumber evidence="7">2.5.1.157</ecNumber>
    </recommendedName>
</protein>
<keyword evidence="2 7" id="KW-0963">Cytoplasm</keyword>
<keyword evidence="3 7" id="KW-0690">Ribosome biogenesis</keyword>
<evidence type="ECO:0000256" key="6">
    <source>
        <dbReference type="ARBA" id="ARBA00022691"/>
    </source>
</evidence>
<comment type="similarity">
    <text evidence="7">Belongs to the TDD superfamily. TSR3 family.</text>
</comment>
<evidence type="ECO:0000256" key="5">
    <source>
        <dbReference type="ARBA" id="ARBA00022679"/>
    </source>
</evidence>
<proteinExistence type="inferred from homology"/>
<evidence type="ECO:0000256" key="7">
    <source>
        <dbReference type="HAMAP-Rule" id="MF_01116"/>
    </source>
</evidence>
<evidence type="ECO:0000256" key="3">
    <source>
        <dbReference type="ARBA" id="ARBA00022517"/>
    </source>
</evidence>
<comment type="catalytic activity">
    <reaction evidence="7">
        <text>an N(1)-methylpseudouridine in rRNA + S-adenosyl-L-methionine = N(1)-methyl-N(3)-[(3S)-3-amino-3-carboxypropyl]pseudouridine in rRNA + S-methyl-5'-thioadenosine + H(+)</text>
        <dbReference type="Rhea" id="RHEA:63296"/>
        <dbReference type="Rhea" id="RHEA-COMP:11634"/>
        <dbReference type="Rhea" id="RHEA-COMP:16310"/>
        <dbReference type="ChEBI" id="CHEBI:15378"/>
        <dbReference type="ChEBI" id="CHEBI:17509"/>
        <dbReference type="ChEBI" id="CHEBI:59789"/>
        <dbReference type="ChEBI" id="CHEBI:74890"/>
        <dbReference type="ChEBI" id="CHEBI:146234"/>
        <dbReference type="EC" id="2.5.1.157"/>
    </reaction>
</comment>
<name>A0AA96VLH8_9EURY</name>
<dbReference type="PANTHER" id="PTHR20426">
    <property type="entry name" value="RIBOSOME BIOGENESIS PROTEIN TSR3 HOMOLOG"/>
    <property type="match status" value="1"/>
</dbReference>
<keyword evidence="5 7" id="KW-0808">Transferase</keyword>
<feature type="binding site" evidence="7">
    <location>
        <position position="119"/>
    </location>
    <ligand>
        <name>S-adenosyl-L-methionine</name>
        <dbReference type="ChEBI" id="CHEBI:59789"/>
    </ligand>
</feature>
<dbReference type="EC" id="2.5.1.157" evidence="7"/>
<dbReference type="AlphaFoldDB" id="A0AA96VLH8"/>
<dbReference type="InterPro" id="IPR007177">
    <property type="entry name" value="Tsr3_C"/>
</dbReference>
<dbReference type="EMBL" id="CP131062">
    <property type="protein sequence ID" value="WNY28487.1"/>
    <property type="molecule type" value="Genomic_DNA"/>
</dbReference>
<dbReference type="Pfam" id="PF04034">
    <property type="entry name" value="Ribo_biogen_C"/>
    <property type="match status" value="1"/>
</dbReference>
<comment type="function">
    <text evidence="7">Aminocarboxypropyltransferase that catalyzes the aminocarboxypropyl transfer on pseudouridine corresponding to position 914 in M.jannaschii 16S rRNA. It constitutes the last step in biosynthesis of the hypermodified N1-methyl-N3-(3-amino-3-carboxypropyl) pseudouridine (m1acp3-Psi).</text>
</comment>
<evidence type="ECO:0000313" key="10">
    <source>
        <dbReference type="EMBL" id="WNY28487.1"/>
    </source>
</evidence>
<dbReference type="GO" id="GO:1904047">
    <property type="term" value="F:S-adenosyl-L-methionine binding"/>
    <property type="evidence" value="ECO:0007669"/>
    <property type="project" value="UniProtKB-UniRule"/>
</dbReference>
<keyword evidence="11" id="KW-1185">Reference proteome</keyword>
<feature type="binding site" evidence="7">
    <location>
        <position position="95"/>
    </location>
    <ligand>
        <name>S-adenosyl-L-methionine</name>
        <dbReference type="ChEBI" id="CHEBI:59789"/>
    </ligand>
</feature>
<dbReference type="NCBIfam" id="NF002621">
    <property type="entry name" value="PRK02287.1"/>
    <property type="match status" value="1"/>
</dbReference>
<keyword evidence="6 7" id="KW-0949">S-adenosyl-L-methionine</keyword>
<dbReference type="KEGG" id="mees:MmiEs2_06750"/>
<evidence type="ECO:0000313" key="11">
    <source>
        <dbReference type="Proteomes" id="UP001302662"/>
    </source>
</evidence>
<feature type="binding site" evidence="7">
    <location>
        <position position="138"/>
    </location>
    <ligand>
        <name>S-adenosyl-L-methionine</name>
        <dbReference type="ChEBI" id="CHEBI:59789"/>
    </ligand>
</feature>
<dbReference type="GeneID" id="85197133"/>
<dbReference type="GO" id="GO:0106388">
    <property type="term" value="F:rRNA small subunit aminocarboxypropyltransferase activity"/>
    <property type="evidence" value="ECO:0007669"/>
    <property type="project" value="UniProtKB-EC"/>
</dbReference>
<sequence>MEYGRTERYGKQANFSNAAAKSDAPPAAQKDVRLYLYYANQCDPKKCSGVKLSKFDLARKYENINETPRGAILMDPTAEQALSRADNLKKGIIVLDCSWEHAEEMFPLLEKFDLQRRALPYLLAANPVNFGRPFRLNSAEAFAAALYIMGRKEQAEKVMSKFNWGHSFIELNEEPLNDYAAAKNSTEVVEAQSYYIDFDEDE</sequence>
<dbReference type="Pfam" id="PF04068">
    <property type="entry name" value="Fer4_RLI"/>
    <property type="match status" value="1"/>
</dbReference>
<comment type="subcellular location">
    <subcellularLocation>
        <location evidence="7">Cytoplasm</location>
    </subcellularLocation>
</comment>
<evidence type="ECO:0000256" key="1">
    <source>
        <dbReference type="ARBA" id="ARBA00014114"/>
    </source>
</evidence>
<keyword evidence="4 7" id="KW-0698">rRNA processing</keyword>
<evidence type="ECO:0000256" key="4">
    <source>
        <dbReference type="ARBA" id="ARBA00022552"/>
    </source>
</evidence>
<comment type="caution">
    <text evidence="7">Lacks conserved residue(s) required for the propagation of feature annotation.</text>
</comment>
<feature type="domain" description="RNase L inhibitor RLI-like possible metal-binding" evidence="9">
    <location>
        <begin position="32"/>
        <end position="59"/>
    </location>
</feature>
<dbReference type="GO" id="GO:0000455">
    <property type="term" value="P:enzyme-directed rRNA pseudouridine synthesis"/>
    <property type="evidence" value="ECO:0007669"/>
    <property type="project" value="UniProtKB-UniRule"/>
</dbReference>
<organism evidence="10 11">
    <name type="scientific">Methanimicrococcus stummii</name>
    <dbReference type="NCBI Taxonomy" id="3028294"/>
    <lineage>
        <taxon>Archaea</taxon>
        <taxon>Methanobacteriati</taxon>
        <taxon>Methanobacteriota</taxon>
        <taxon>Stenosarchaea group</taxon>
        <taxon>Methanomicrobia</taxon>
        <taxon>Methanosarcinales</taxon>
        <taxon>Methanosarcinaceae</taxon>
        <taxon>Methanimicrococcus</taxon>
    </lineage>
</organism>
<gene>
    <name evidence="10" type="ORF">MmiEs2_06750</name>
</gene>